<gene>
    <name evidence="2" type="ORF">BOH78_3289</name>
</gene>
<comment type="caution">
    <text evidence="2">The sequence shown here is derived from an EMBL/GenBank/DDBJ whole genome shotgun (WGS) entry which is preliminary data.</text>
</comment>
<dbReference type="Proteomes" id="UP000189274">
    <property type="component" value="Unassembled WGS sequence"/>
</dbReference>
<name>A0A1V2LKJ0_PICKU</name>
<keyword evidence="1" id="KW-0472">Membrane</keyword>
<dbReference type="AlphaFoldDB" id="A0A1V2LKJ0"/>
<proteinExistence type="predicted"/>
<dbReference type="EMBL" id="MQVM01000015">
    <property type="protein sequence ID" value="ONH73335.1"/>
    <property type="molecule type" value="Genomic_DNA"/>
</dbReference>
<evidence type="ECO:0000313" key="3">
    <source>
        <dbReference type="Proteomes" id="UP000189274"/>
    </source>
</evidence>
<reference evidence="3" key="1">
    <citation type="journal article" date="2017" name="Genome Announc.">
        <title>Genome sequences of Cyberlindnera fabianii 65, Pichia kudriavzevii 129, and Saccharomyces cerevisiae 131 isolated from fermented masau fruits in Zimbabwe.</title>
        <authorList>
            <person name="van Rijswijck I.M.H."/>
            <person name="Derks M.F.L."/>
            <person name="Abee T."/>
            <person name="de Ridder D."/>
            <person name="Smid E.J."/>
        </authorList>
    </citation>
    <scope>NUCLEOTIDE SEQUENCE [LARGE SCALE GENOMIC DNA]</scope>
    <source>
        <strain evidence="3">129</strain>
    </source>
</reference>
<protein>
    <submittedName>
        <fullName evidence="2">Uncharacterized protein</fullName>
    </submittedName>
</protein>
<organism evidence="2 3">
    <name type="scientific">Pichia kudriavzevii</name>
    <name type="common">Yeast</name>
    <name type="synonym">Issatchenkia orientalis</name>
    <dbReference type="NCBI Taxonomy" id="4909"/>
    <lineage>
        <taxon>Eukaryota</taxon>
        <taxon>Fungi</taxon>
        <taxon>Dikarya</taxon>
        <taxon>Ascomycota</taxon>
        <taxon>Saccharomycotina</taxon>
        <taxon>Pichiomycetes</taxon>
        <taxon>Pichiales</taxon>
        <taxon>Pichiaceae</taxon>
        <taxon>Pichia</taxon>
    </lineage>
</organism>
<evidence type="ECO:0000313" key="2">
    <source>
        <dbReference type="EMBL" id="ONH73335.1"/>
    </source>
</evidence>
<feature type="transmembrane region" description="Helical" evidence="1">
    <location>
        <begin position="39"/>
        <end position="61"/>
    </location>
</feature>
<sequence length="71" mass="8129">MSMEPPIVAEHKICPIQSNRHLQNTSPDVNDYLSLKHKLFLTSFGLIHTYSVAIMVFNYVFPLTTSIDNIH</sequence>
<evidence type="ECO:0000256" key="1">
    <source>
        <dbReference type="SAM" id="Phobius"/>
    </source>
</evidence>
<accession>A0A1V2LKJ0</accession>
<keyword evidence="1" id="KW-1133">Transmembrane helix</keyword>
<keyword evidence="1" id="KW-0812">Transmembrane</keyword>